<reference evidence="5 6" key="1">
    <citation type="submission" date="2018-08" db="EMBL/GenBank/DDBJ databases">
        <title>A genome reference for cultivated species of the human gut microbiota.</title>
        <authorList>
            <person name="Zou Y."/>
            <person name="Xue W."/>
            <person name="Luo G."/>
        </authorList>
    </citation>
    <scope>NUCLEOTIDE SEQUENCE [LARGE SCALE GENOMIC DNA]</scope>
    <source>
        <strain evidence="5 6">AM42-13AC</strain>
    </source>
</reference>
<evidence type="ECO:0000259" key="4">
    <source>
        <dbReference type="PROSITE" id="PS51063"/>
    </source>
</evidence>
<dbReference type="GO" id="GO:0003700">
    <property type="term" value="F:DNA-binding transcription factor activity"/>
    <property type="evidence" value="ECO:0007669"/>
    <property type="project" value="TreeGrafter"/>
</dbReference>
<dbReference type="PANTHER" id="PTHR24567:SF28">
    <property type="entry name" value="LISTERIOLYSIN REGULATORY PROTEIN"/>
    <property type="match status" value="1"/>
</dbReference>
<dbReference type="InterPro" id="IPR014710">
    <property type="entry name" value="RmlC-like_jellyroll"/>
</dbReference>
<organism evidence="5 6">
    <name type="scientific">Holdemanella biformis</name>
    <dbReference type="NCBI Taxonomy" id="1735"/>
    <lineage>
        <taxon>Bacteria</taxon>
        <taxon>Bacillati</taxon>
        <taxon>Bacillota</taxon>
        <taxon>Erysipelotrichia</taxon>
        <taxon>Erysipelotrichales</taxon>
        <taxon>Erysipelotrichaceae</taxon>
        <taxon>Holdemanella</taxon>
    </lineage>
</organism>
<feature type="domain" description="HTH crp-type" evidence="4">
    <location>
        <begin position="142"/>
        <end position="216"/>
    </location>
</feature>
<dbReference type="SMART" id="SM00419">
    <property type="entry name" value="HTH_CRP"/>
    <property type="match status" value="1"/>
</dbReference>
<dbReference type="InterPro" id="IPR036388">
    <property type="entry name" value="WH-like_DNA-bd_sf"/>
</dbReference>
<dbReference type="Proteomes" id="UP000285288">
    <property type="component" value="Unassembled WGS sequence"/>
</dbReference>
<name>A0A413UCN2_9FIRM</name>
<dbReference type="InterPro" id="IPR050397">
    <property type="entry name" value="Env_Response_Regulators"/>
</dbReference>
<keyword evidence="1" id="KW-0805">Transcription regulation</keyword>
<comment type="caution">
    <text evidence="5">The sequence shown here is derived from an EMBL/GenBank/DDBJ whole genome shotgun (WGS) entry which is preliminary data.</text>
</comment>
<accession>A0A413UCN2</accession>
<evidence type="ECO:0000256" key="3">
    <source>
        <dbReference type="ARBA" id="ARBA00023163"/>
    </source>
</evidence>
<dbReference type="Gene3D" id="1.10.10.10">
    <property type="entry name" value="Winged helix-like DNA-binding domain superfamily/Winged helix DNA-binding domain"/>
    <property type="match status" value="1"/>
</dbReference>
<dbReference type="Gene3D" id="2.60.120.10">
    <property type="entry name" value="Jelly Rolls"/>
    <property type="match status" value="1"/>
</dbReference>
<dbReference type="Pfam" id="PF13545">
    <property type="entry name" value="HTH_Crp_2"/>
    <property type="match status" value="1"/>
</dbReference>
<evidence type="ECO:0000256" key="1">
    <source>
        <dbReference type="ARBA" id="ARBA00023015"/>
    </source>
</evidence>
<dbReference type="InterPro" id="IPR018490">
    <property type="entry name" value="cNMP-bd_dom_sf"/>
</dbReference>
<dbReference type="AlphaFoldDB" id="A0A413UCN2"/>
<evidence type="ECO:0000256" key="2">
    <source>
        <dbReference type="ARBA" id="ARBA00023125"/>
    </source>
</evidence>
<dbReference type="PROSITE" id="PS51063">
    <property type="entry name" value="HTH_CRP_2"/>
    <property type="match status" value="1"/>
</dbReference>
<dbReference type="GO" id="GO:0005829">
    <property type="term" value="C:cytosol"/>
    <property type="evidence" value="ECO:0007669"/>
    <property type="project" value="TreeGrafter"/>
</dbReference>
<sequence>MKMITGVSNMCCDGVIQYLEKEKVSILIKDRHTCLDLNDSNMYVLKKGIVKVSLIMQDEREFNITYLKGPDVVSLYCDCLTQFRDCLPKIRIESEQAELYCISKEEFYKRVKEDANLQNYVNTYYRNRLKIAVTREQVMIMNSKAGAVCSWLYRLASLFGIQTQKGIFIDLQVTNEDIANFCGITTRNSVNRVIRGLKEKHVIQVKNNRIIVLDMDYLKQFTK</sequence>
<dbReference type="SUPFAM" id="SSF51206">
    <property type="entry name" value="cAMP-binding domain-like"/>
    <property type="match status" value="1"/>
</dbReference>
<proteinExistence type="predicted"/>
<keyword evidence="2" id="KW-0238">DNA-binding</keyword>
<keyword evidence="3" id="KW-0804">Transcription</keyword>
<evidence type="ECO:0000313" key="6">
    <source>
        <dbReference type="Proteomes" id="UP000285288"/>
    </source>
</evidence>
<evidence type="ECO:0000313" key="5">
    <source>
        <dbReference type="EMBL" id="RHB05963.1"/>
    </source>
</evidence>
<dbReference type="SUPFAM" id="SSF46785">
    <property type="entry name" value="Winged helix' DNA-binding domain"/>
    <property type="match status" value="1"/>
</dbReference>
<dbReference type="InterPro" id="IPR036390">
    <property type="entry name" value="WH_DNA-bd_sf"/>
</dbReference>
<gene>
    <name evidence="5" type="ORF">DW907_06065</name>
</gene>
<dbReference type="GO" id="GO:0003677">
    <property type="term" value="F:DNA binding"/>
    <property type="evidence" value="ECO:0007669"/>
    <property type="project" value="UniProtKB-KW"/>
</dbReference>
<protein>
    <submittedName>
        <fullName evidence="5">Crp/Fnr family transcriptional regulator</fullName>
    </submittedName>
</protein>
<dbReference type="EMBL" id="QSGD01000019">
    <property type="protein sequence ID" value="RHB05963.1"/>
    <property type="molecule type" value="Genomic_DNA"/>
</dbReference>
<dbReference type="InterPro" id="IPR012318">
    <property type="entry name" value="HTH_CRP"/>
</dbReference>
<dbReference type="PANTHER" id="PTHR24567">
    <property type="entry name" value="CRP FAMILY TRANSCRIPTIONAL REGULATORY PROTEIN"/>
    <property type="match status" value="1"/>
</dbReference>